<dbReference type="InterPro" id="IPR003737">
    <property type="entry name" value="GlcNAc_PI_deacetylase-related"/>
</dbReference>
<dbReference type="PANTHER" id="PTHR12993:SF11">
    <property type="entry name" value="N-ACETYLGLUCOSAMINYL-PHOSPHATIDYLINOSITOL DE-N-ACETYLASE"/>
    <property type="match status" value="1"/>
</dbReference>
<dbReference type="InterPro" id="IPR024078">
    <property type="entry name" value="LmbE-like_dom_sf"/>
</dbReference>
<proteinExistence type="predicted"/>
<accession>A0A521D6Y4</accession>
<dbReference type="PANTHER" id="PTHR12993">
    <property type="entry name" value="N-ACETYLGLUCOSAMINYL-PHOSPHATIDYLINOSITOL DE-N-ACETYLASE-RELATED"/>
    <property type="match status" value="1"/>
</dbReference>
<dbReference type="Gene3D" id="3.40.50.10320">
    <property type="entry name" value="LmbE-like"/>
    <property type="match status" value="1"/>
</dbReference>
<name>A0A521D6Y4_9BACT</name>
<dbReference type="AlphaFoldDB" id="A0A521D6Y4"/>
<feature type="signal peptide" evidence="1">
    <location>
        <begin position="1"/>
        <end position="24"/>
    </location>
</feature>
<dbReference type="Pfam" id="PF02585">
    <property type="entry name" value="PIG-L"/>
    <property type="match status" value="1"/>
</dbReference>
<dbReference type="SUPFAM" id="SSF102588">
    <property type="entry name" value="LmbE-like"/>
    <property type="match status" value="1"/>
</dbReference>
<dbReference type="GO" id="GO:0016811">
    <property type="term" value="F:hydrolase activity, acting on carbon-nitrogen (but not peptide) bonds, in linear amides"/>
    <property type="evidence" value="ECO:0007669"/>
    <property type="project" value="TreeGrafter"/>
</dbReference>
<dbReference type="OrthoDB" id="9790023at2"/>
<evidence type="ECO:0000256" key="1">
    <source>
        <dbReference type="SAM" id="SignalP"/>
    </source>
</evidence>
<evidence type="ECO:0000313" key="2">
    <source>
        <dbReference type="EMBL" id="SMO66660.1"/>
    </source>
</evidence>
<keyword evidence="3" id="KW-1185">Reference proteome</keyword>
<reference evidence="2 3" key="1">
    <citation type="submission" date="2017-05" db="EMBL/GenBank/DDBJ databases">
        <authorList>
            <person name="Varghese N."/>
            <person name="Submissions S."/>
        </authorList>
    </citation>
    <scope>NUCLEOTIDE SEQUENCE [LARGE SCALE GENOMIC DNA]</scope>
    <source>
        <strain evidence="2 3">DSM 21194</strain>
    </source>
</reference>
<sequence length="293" mass="33736">MMREIKNILVLTLLVGLVSSPAFAQPETPVSEWTGKTILLVGAHPDDDSNSYGTLSMLQENGNEVYVLLMTTGNVGTKDPDMTRDRLAKIRRGEELRALNEIGIPEENYINLGYNDGMLEFTDRKEVVRRLVKWYRKLKPDVLFAFDPGYGYQKWLKADHRRASYLAVDAARAAEWRLIFPGQITQDGLEKHWIQEYMFYSGVEEDKNTWVDISGKHADRKFNAVSKHVSQFSSAWEDYNGSNLEAEDLPTEDRNEFLDKMRSRVYDNKKDGTTVEGFRYYKGIPDGIGHRRH</sequence>
<dbReference type="EMBL" id="FXTH01000008">
    <property type="protein sequence ID" value="SMO66660.1"/>
    <property type="molecule type" value="Genomic_DNA"/>
</dbReference>
<organism evidence="2 3">
    <name type="scientific">Fodinibius sediminis</name>
    <dbReference type="NCBI Taxonomy" id="1214077"/>
    <lineage>
        <taxon>Bacteria</taxon>
        <taxon>Pseudomonadati</taxon>
        <taxon>Balneolota</taxon>
        <taxon>Balneolia</taxon>
        <taxon>Balneolales</taxon>
        <taxon>Balneolaceae</taxon>
        <taxon>Fodinibius</taxon>
    </lineage>
</organism>
<dbReference type="Proteomes" id="UP000317593">
    <property type="component" value="Unassembled WGS sequence"/>
</dbReference>
<gene>
    <name evidence="2" type="ORF">SAMN06265218_108143</name>
</gene>
<keyword evidence="1" id="KW-0732">Signal</keyword>
<dbReference type="RefSeq" id="WP_142714562.1">
    <property type="nucleotide sequence ID" value="NZ_FXTH01000008.1"/>
</dbReference>
<evidence type="ECO:0000313" key="3">
    <source>
        <dbReference type="Proteomes" id="UP000317593"/>
    </source>
</evidence>
<protein>
    <submittedName>
        <fullName evidence="2">N-acetylglucosaminyl deacetylase, LmbE family</fullName>
    </submittedName>
</protein>
<feature type="chain" id="PRO_5022202143" evidence="1">
    <location>
        <begin position="25"/>
        <end position="293"/>
    </location>
</feature>